<evidence type="ECO:0000256" key="1">
    <source>
        <dbReference type="SAM" id="MobiDB-lite"/>
    </source>
</evidence>
<reference evidence="2 3" key="1">
    <citation type="submission" date="2020-08" db="EMBL/GenBank/DDBJ databases">
        <title>Sequencing the genomes of 1000 actinobacteria strains.</title>
        <authorList>
            <person name="Klenk H.-P."/>
        </authorList>
    </citation>
    <scope>NUCLEOTIDE SEQUENCE [LARGE SCALE GENOMIC DNA]</scope>
    <source>
        <strain evidence="2 3">DSM 43149</strain>
    </source>
</reference>
<protein>
    <submittedName>
        <fullName evidence="2">Uncharacterized protein</fullName>
    </submittedName>
</protein>
<sequence>MKARDLLAGRLGADRVAAEPAAVEVIIGRCARLPLALAIVAARGALHPQFSLEDLATELRDEPGRLDTLATDEASSMVRTVFSWSYRALAPVDAAMFRLFGLHPGPELSLTAAADARPARRHPAGVRRPRGGRPHLAGGPVHPPRAGPRRRRPDPRQAVAPWPASFSLRRSRR</sequence>
<evidence type="ECO:0000313" key="3">
    <source>
        <dbReference type="Proteomes" id="UP000578112"/>
    </source>
</evidence>
<keyword evidence="3" id="KW-1185">Reference proteome</keyword>
<name>A0A7W7HVQ0_9ACTN</name>
<evidence type="ECO:0000313" key="2">
    <source>
        <dbReference type="EMBL" id="MBB4761564.1"/>
    </source>
</evidence>
<proteinExistence type="predicted"/>
<dbReference type="AlphaFoldDB" id="A0A7W7HVQ0"/>
<dbReference type="Proteomes" id="UP000578112">
    <property type="component" value="Unassembled WGS sequence"/>
</dbReference>
<gene>
    <name evidence="2" type="ORF">BJ971_002120</name>
</gene>
<feature type="compositionally biased region" description="Basic residues" evidence="1">
    <location>
        <begin position="119"/>
        <end position="133"/>
    </location>
</feature>
<accession>A0A7W7HVQ0</accession>
<dbReference type="RefSeq" id="WP_184992042.1">
    <property type="nucleotide sequence ID" value="NZ_BOMK01000001.1"/>
</dbReference>
<feature type="region of interest" description="Disordered" evidence="1">
    <location>
        <begin position="112"/>
        <end position="173"/>
    </location>
</feature>
<dbReference type="EMBL" id="JACHNH010000001">
    <property type="protein sequence ID" value="MBB4761564.1"/>
    <property type="molecule type" value="Genomic_DNA"/>
</dbReference>
<comment type="caution">
    <text evidence="2">The sequence shown here is derived from an EMBL/GenBank/DDBJ whole genome shotgun (WGS) entry which is preliminary data.</text>
</comment>
<organism evidence="2 3">
    <name type="scientific">Actinoplanes digitatis</name>
    <dbReference type="NCBI Taxonomy" id="1868"/>
    <lineage>
        <taxon>Bacteria</taxon>
        <taxon>Bacillati</taxon>
        <taxon>Actinomycetota</taxon>
        <taxon>Actinomycetes</taxon>
        <taxon>Micromonosporales</taxon>
        <taxon>Micromonosporaceae</taxon>
        <taxon>Actinoplanes</taxon>
    </lineage>
</organism>